<sequence length="223" mass="24667">MTGLCEGYNEPAGSLLTMLLVKEDIEQWSSALAEMGKGSFLRERLFFSEIHRCTSTGRTGSPLKQLGVWREGDHVIPFDSVRHVLLIPTSDIRGEKFSPAPGMDLVLYIGLRRSSMVRALEVISASSDVPEFCPAGVLLHASKSTDMSLAIDLARDRTRNPGHRRPALYQLANQTDIGPWGKLKSQMYSNNPHTLEELQQNIENAIAAVPQAELLSVSHNLMK</sequence>
<evidence type="ECO:0000313" key="1">
    <source>
        <dbReference type="EMBL" id="KAJ4433186.1"/>
    </source>
</evidence>
<protein>
    <submittedName>
        <fullName evidence="1">Uncharacterized protein</fullName>
    </submittedName>
</protein>
<dbReference type="EMBL" id="JAJSOF020000027">
    <property type="protein sequence ID" value="KAJ4433186.1"/>
    <property type="molecule type" value="Genomic_DNA"/>
</dbReference>
<dbReference type="Proteomes" id="UP001148838">
    <property type="component" value="Unassembled WGS sequence"/>
</dbReference>
<accession>A0ABQ8SH92</accession>
<dbReference type="Gene3D" id="3.30.420.10">
    <property type="entry name" value="Ribonuclease H-like superfamily/Ribonuclease H"/>
    <property type="match status" value="1"/>
</dbReference>
<dbReference type="InterPro" id="IPR036397">
    <property type="entry name" value="RNaseH_sf"/>
</dbReference>
<comment type="caution">
    <text evidence="1">The sequence shown here is derived from an EMBL/GenBank/DDBJ whole genome shotgun (WGS) entry which is preliminary data.</text>
</comment>
<name>A0ABQ8SH92_PERAM</name>
<evidence type="ECO:0000313" key="2">
    <source>
        <dbReference type="Proteomes" id="UP001148838"/>
    </source>
</evidence>
<organism evidence="1 2">
    <name type="scientific">Periplaneta americana</name>
    <name type="common">American cockroach</name>
    <name type="synonym">Blatta americana</name>
    <dbReference type="NCBI Taxonomy" id="6978"/>
    <lineage>
        <taxon>Eukaryota</taxon>
        <taxon>Metazoa</taxon>
        <taxon>Ecdysozoa</taxon>
        <taxon>Arthropoda</taxon>
        <taxon>Hexapoda</taxon>
        <taxon>Insecta</taxon>
        <taxon>Pterygota</taxon>
        <taxon>Neoptera</taxon>
        <taxon>Polyneoptera</taxon>
        <taxon>Dictyoptera</taxon>
        <taxon>Blattodea</taxon>
        <taxon>Blattoidea</taxon>
        <taxon>Blattidae</taxon>
        <taxon>Blattinae</taxon>
        <taxon>Periplaneta</taxon>
    </lineage>
</organism>
<keyword evidence="2" id="KW-1185">Reference proteome</keyword>
<gene>
    <name evidence="1" type="ORF">ANN_15443</name>
</gene>
<reference evidence="1 2" key="1">
    <citation type="journal article" date="2022" name="Allergy">
        <title>Genome assembly and annotation of Periplaneta americana reveal a comprehensive cockroach allergen profile.</title>
        <authorList>
            <person name="Wang L."/>
            <person name="Xiong Q."/>
            <person name="Saelim N."/>
            <person name="Wang L."/>
            <person name="Nong W."/>
            <person name="Wan A.T."/>
            <person name="Shi M."/>
            <person name="Liu X."/>
            <person name="Cao Q."/>
            <person name="Hui J.H.L."/>
            <person name="Sookrung N."/>
            <person name="Leung T.F."/>
            <person name="Tungtrongchitr A."/>
            <person name="Tsui S.K.W."/>
        </authorList>
    </citation>
    <scope>NUCLEOTIDE SEQUENCE [LARGE SCALE GENOMIC DNA]</scope>
    <source>
        <strain evidence="1">PWHHKU_190912</strain>
    </source>
</reference>
<proteinExistence type="predicted"/>